<dbReference type="Gene3D" id="3.30.750.140">
    <property type="match status" value="1"/>
</dbReference>
<organism evidence="3 4">
    <name type="scientific">Parasphingorhabdus marina DSM 22363</name>
    <dbReference type="NCBI Taxonomy" id="1123272"/>
    <lineage>
        <taxon>Bacteria</taxon>
        <taxon>Pseudomonadati</taxon>
        <taxon>Pseudomonadota</taxon>
        <taxon>Alphaproteobacteria</taxon>
        <taxon>Sphingomonadales</taxon>
        <taxon>Sphingomonadaceae</taxon>
        <taxon>Parasphingorhabdus</taxon>
    </lineage>
</organism>
<feature type="compositionally biased region" description="Polar residues" evidence="1">
    <location>
        <begin position="475"/>
        <end position="486"/>
    </location>
</feature>
<feature type="compositionally biased region" description="Polar residues" evidence="1">
    <location>
        <begin position="497"/>
        <end position="512"/>
    </location>
</feature>
<keyword evidence="4" id="KW-1185">Reference proteome</keyword>
<gene>
    <name evidence="3" type="ORF">SAMN02745824_1148</name>
</gene>
<proteinExistence type="predicted"/>
<evidence type="ECO:0000313" key="4">
    <source>
        <dbReference type="Proteomes" id="UP000185192"/>
    </source>
</evidence>
<dbReference type="STRING" id="1123272.SAMN02745824_1148"/>
<feature type="compositionally biased region" description="Polar residues" evidence="1">
    <location>
        <begin position="37"/>
        <end position="69"/>
    </location>
</feature>
<feature type="compositionally biased region" description="Polar residues" evidence="1">
    <location>
        <begin position="226"/>
        <end position="235"/>
    </location>
</feature>
<name>A0A1N6CWI3_9SPHN</name>
<dbReference type="AlphaFoldDB" id="A0A1N6CWI3"/>
<feature type="region of interest" description="Disordered" evidence="1">
    <location>
        <begin position="167"/>
        <end position="250"/>
    </location>
</feature>
<protein>
    <submittedName>
        <fullName evidence="3">Hook-length control protein FliK</fullName>
    </submittedName>
</protein>
<dbReference type="CDD" id="cd17470">
    <property type="entry name" value="T3SS_Flik_C"/>
    <property type="match status" value="1"/>
</dbReference>
<feature type="domain" description="Flagellar hook-length control protein-like C-terminal" evidence="2">
    <location>
        <begin position="389"/>
        <end position="464"/>
    </location>
</feature>
<evidence type="ECO:0000313" key="3">
    <source>
        <dbReference type="EMBL" id="SIN62911.1"/>
    </source>
</evidence>
<reference evidence="4" key="1">
    <citation type="submission" date="2016-11" db="EMBL/GenBank/DDBJ databases">
        <authorList>
            <person name="Varghese N."/>
            <person name="Submissions S."/>
        </authorList>
    </citation>
    <scope>NUCLEOTIDE SEQUENCE [LARGE SCALE GENOMIC DNA]</scope>
    <source>
        <strain evidence="4">DSM 22363</strain>
    </source>
</reference>
<feature type="region of interest" description="Disordered" evidence="1">
    <location>
        <begin position="29"/>
        <end position="70"/>
    </location>
</feature>
<dbReference type="InterPro" id="IPR038610">
    <property type="entry name" value="FliK-like_C_sf"/>
</dbReference>
<evidence type="ECO:0000259" key="2">
    <source>
        <dbReference type="Pfam" id="PF02120"/>
    </source>
</evidence>
<dbReference type="RefSeq" id="WP_074204111.1">
    <property type="nucleotide sequence ID" value="NZ_FSQW01000001.1"/>
</dbReference>
<dbReference type="EMBL" id="FSQW01000001">
    <property type="protein sequence ID" value="SIN62911.1"/>
    <property type="molecule type" value="Genomic_DNA"/>
</dbReference>
<dbReference type="InterPro" id="IPR021136">
    <property type="entry name" value="Flagellar_hook_control-like_C"/>
</dbReference>
<dbReference type="Pfam" id="PF02120">
    <property type="entry name" value="Flg_hook"/>
    <property type="match status" value="1"/>
</dbReference>
<accession>A0A1N6CWI3</accession>
<feature type="region of interest" description="Disordered" evidence="1">
    <location>
        <begin position="457"/>
        <end position="512"/>
    </location>
</feature>
<dbReference type="Proteomes" id="UP000185192">
    <property type="component" value="Unassembled WGS sequence"/>
</dbReference>
<evidence type="ECO:0000256" key="1">
    <source>
        <dbReference type="SAM" id="MobiDB-lite"/>
    </source>
</evidence>
<sequence>MEISFLKTMVMPSADKSVAASAVGTVPAFPEGMLNADTRTGEQSLSEEAATDGNSPVRTTEQDAQQSPTRPVMAEDAPFAMPSAPNIVLYPGFAADQMPKGHLPQRDMAGPADADDGSLKLADIDPQTPIMPYRTARAAGAEPGTMADFRDASIARAGVPDAAEAVSRMQQPDARDPKIVSPLSDMSAGDGEPAVSPRGGQVMDSATGGEKTSVPGPQTLAVPQRMPSSTGSRQTIDPVADAEPSGDTAPAERLDLAGEFKKLQNPASQMENMKQSMPLAAAANGKPEKLAEALGLPENADPEAVEVQKTGGSSLQAPTVGPMAGLRLRQSPTADASSGLQVDAIRSPAASASGTKAADIMTQASTMPADAVLEFDSAFIENLTREISLIANSKGIARFSLKPEHLGRIDVEIRGGERGDDIKLVAETESVKQFLIQSQSRLEQELRLHGQRLTDLDIGAGLNQGPEREARESLQAENFRNRPNGSSDDEPAEQQYHAGNTSGQTSNGARYA</sequence>